<dbReference type="SMART" id="SM00240">
    <property type="entry name" value="FHA"/>
    <property type="match status" value="1"/>
</dbReference>
<evidence type="ECO:0000313" key="3">
    <source>
        <dbReference type="Proteomes" id="UP000643610"/>
    </source>
</evidence>
<feature type="domain" description="FHA" evidence="1">
    <location>
        <begin position="305"/>
        <end position="368"/>
    </location>
</feature>
<dbReference type="InterPro" id="IPR008984">
    <property type="entry name" value="SMAD_FHA_dom_sf"/>
</dbReference>
<comment type="caution">
    <text evidence="2">The sequence shown here is derived from an EMBL/GenBank/DDBJ whole genome shotgun (WGS) entry which is preliminary data.</text>
</comment>
<gene>
    <name evidence="2" type="ORF">H8K33_13875</name>
</gene>
<name>A0ABR6XT17_9BURK</name>
<reference evidence="2 3" key="1">
    <citation type="submission" date="2020-08" db="EMBL/GenBank/DDBJ databases">
        <title>Novel species isolated from subtropical streams in China.</title>
        <authorList>
            <person name="Lu H."/>
        </authorList>
    </citation>
    <scope>NUCLEOTIDE SEQUENCE [LARGE SCALE GENOMIC DNA]</scope>
    <source>
        <strain evidence="2 3">KCTC 52442</strain>
    </source>
</reference>
<proteinExistence type="predicted"/>
<dbReference type="Proteomes" id="UP000643610">
    <property type="component" value="Unassembled WGS sequence"/>
</dbReference>
<dbReference type="CDD" id="cd00060">
    <property type="entry name" value="FHA"/>
    <property type="match status" value="1"/>
</dbReference>
<dbReference type="EMBL" id="JACOFU010000005">
    <property type="protein sequence ID" value="MBC3832592.1"/>
    <property type="molecule type" value="Genomic_DNA"/>
</dbReference>
<dbReference type="Pfam" id="PF00498">
    <property type="entry name" value="FHA"/>
    <property type="match status" value="1"/>
</dbReference>
<dbReference type="PROSITE" id="PS50006">
    <property type="entry name" value="FHA_DOMAIN"/>
    <property type="match status" value="1"/>
</dbReference>
<protein>
    <submittedName>
        <fullName evidence="2">FHA domain-containing protein</fullName>
    </submittedName>
</protein>
<accession>A0ABR6XT17</accession>
<dbReference type="Gene3D" id="2.60.200.20">
    <property type="match status" value="1"/>
</dbReference>
<sequence>MNKSQEANSWQNLSAQASLGTLSSYGSGKLSAGLTTVQPYLRFSGYDPRAAGGRQTLKLELPEDFEPGLQQISLTCRSELIAQSGSVHQLLRSPAGIWPPILLSFSTKTREHGQYPLEIHLTYHDAAGEPHLWVCTSTILLPRANASLSEIHQVFLAAQKQYRVHAEDGAIAKLSGFQPAGIGMHANLDVDIYAKDAAIAQLDFNALDSAGGDQGKYAIGLSSIAWREVLIELAVPASSLNLPVTPARQDLMKPDSTNSATKSITNLVTNSTTNSVRNSTTYRASLVAKNRANAVPFHLLALDEWCLGRQDGSRQNADIQLQHLTESGQKQVLTKRISSRHAIIRRQDARVEITDVSRYGLLVDGVILEKYHPMPLFVGMRLELSASFKGLVELRVAAIFPHAVILQRIVGGNVVALFYLLNPEQRPEVGTSDSMPTLMPTLMPNKMATNENLLFFHQHGQFWYHDPHSLQDSVLDPSIELAGLHPSLQAYRYTCDT</sequence>
<evidence type="ECO:0000313" key="2">
    <source>
        <dbReference type="EMBL" id="MBC3832592.1"/>
    </source>
</evidence>
<dbReference type="RefSeq" id="WP_186891628.1">
    <property type="nucleotide sequence ID" value="NZ_JACOFU010000005.1"/>
</dbReference>
<dbReference type="SUPFAM" id="SSF49879">
    <property type="entry name" value="SMAD/FHA domain"/>
    <property type="match status" value="1"/>
</dbReference>
<keyword evidence="3" id="KW-1185">Reference proteome</keyword>
<organism evidence="2 3">
    <name type="scientific">Undibacterium amnicola</name>
    <dbReference type="NCBI Taxonomy" id="1834038"/>
    <lineage>
        <taxon>Bacteria</taxon>
        <taxon>Pseudomonadati</taxon>
        <taxon>Pseudomonadota</taxon>
        <taxon>Betaproteobacteria</taxon>
        <taxon>Burkholderiales</taxon>
        <taxon>Oxalobacteraceae</taxon>
        <taxon>Undibacterium</taxon>
    </lineage>
</organism>
<evidence type="ECO:0000259" key="1">
    <source>
        <dbReference type="PROSITE" id="PS50006"/>
    </source>
</evidence>
<dbReference type="InterPro" id="IPR000253">
    <property type="entry name" value="FHA_dom"/>
</dbReference>